<dbReference type="Gene3D" id="3.10.580.10">
    <property type="entry name" value="CBS-domain"/>
    <property type="match status" value="1"/>
</dbReference>
<name>A0ABD5PB56_9EURY</name>
<organism evidence="2 3">
    <name type="scientific">Halobium salinum</name>
    <dbReference type="NCBI Taxonomy" id="1364940"/>
    <lineage>
        <taxon>Archaea</taxon>
        <taxon>Methanobacteriati</taxon>
        <taxon>Methanobacteriota</taxon>
        <taxon>Stenosarchaea group</taxon>
        <taxon>Halobacteria</taxon>
        <taxon>Halobacteriales</taxon>
        <taxon>Haloferacaceae</taxon>
        <taxon>Halobium</taxon>
    </lineage>
</organism>
<dbReference type="PANTHER" id="PTHR43245:SF23">
    <property type="entry name" value="NAD(P)-BINDING DOMAIN-CONTAINING PROTEIN"/>
    <property type="match status" value="1"/>
</dbReference>
<dbReference type="Pfam" id="PF01370">
    <property type="entry name" value="Epimerase"/>
    <property type="match status" value="1"/>
</dbReference>
<dbReference type="Gene3D" id="3.40.50.720">
    <property type="entry name" value="NAD(P)-binding Rossmann-like Domain"/>
    <property type="match status" value="1"/>
</dbReference>
<dbReference type="EMBL" id="JBHSDS010000003">
    <property type="protein sequence ID" value="MFC4357681.1"/>
    <property type="molecule type" value="Genomic_DNA"/>
</dbReference>
<keyword evidence="3" id="KW-1185">Reference proteome</keyword>
<protein>
    <submittedName>
        <fullName evidence="2">NAD-dependent epimerase/dehydratase family protein</fullName>
    </submittedName>
</protein>
<comment type="caution">
    <text evidence="2">The sequence shown here is derived from an EMBL/GenBank/DDBJ whole genome shotgun (WGS) entry which is preliminary data.</text>
</comment>
<accession>A0ABD5PB56</accession>
<evidence type="ECO:0000313" key="2">
    <source>
        <dbReference type="EMBL" id="MFC4357681.1"/>
    </source>
</evidence>
<reference evidence="2 3" key="1">
    <citation type="journal article" date="2019" name="Int. J. Syst. Evol. Microbiol.">
        <title>The Global Catalogue of Microorganisms (GCM) 10K type strain sequencing project: providing services to taxonomists for standard genome sequencing and annotation.</title>
        <authorList>
            <consortium name="The Broad Institute Genomics Platform"/>
            <consortium name="The Broad Institute Genome Sequencing Center for Infectious Disease"/>
            <person name="Wu L."/>
            <person name="Ma J."/>
        </authorList>
    </citation>
    <scope>NUCLEOTIDE SEQUENCE [LARGE SCALE GENOMIC DNA]</scope>
    <source>
        <strain evidence="2 3">CGMCC 1.12553</strain>
    </source>
</reference>
<dbReference type="InterPro" id="IPR050177">
    <property type="entry name" value="Lipid_A_modif_metabolic_enz"/>
</dbReference>
<feature type="domain" description="NAD-dependent epimerase/dehydratase" evidence="1">
    <location>
        <begin position="140"/>
        <end position="376"/>
    </location>
</feature>
<gene>
    <name evidence="2" type="ORF">ACFO0N_06925</name>
</gene>
<dbReference type="RefSeq" id="WP_267622012.1">
    <property type="nucleotide sequence ID" value="NZ_JAODIW010000006.1"/>
</dbReference>
<dbReference type="InterPro" id="IPR046342">
    <property type="entry name" value="CBS_dom_sf"/>
</dbReference>
<proteinExistence type="predicted"/>
<dbReference type="InterPro" id="IPR001509">
    <property type="entry name" value="Epimerase_deHydtase"/>
</dbReference>
<dbReference type="AlphaFoldDB" id="A0ABD5PB56"/>
<dbReference type="SUPFAM" id="SSF51735">
    <property type="entry name" value="NAD(P)-binding Rossmann-fold domains"/>
    <property type="match status" value="1"/>
</dbReference>
<dbReference type="InterPro" id="IPR036291">
    <property type="entry name" value="NAD(P)-bd_dom_sf"/>
</dbReference>
<dbReference type="CDD" id="cd08946">
    <property type="entry name" value="SDR_e"/>
    <property type="match status" value="1"/>
</dbReference>
<evidence type="ECO:0000313" key="3">
    <source>
        <dbReference type="Proteomes" id="UP001595921"/>
    </source>
</evidence>
<dbReference type="PANTHER" id="PTHR43245">
    <property type="entry name" value="BIFUNCTIONAL POLYMYXIN RESISTANCE PROTEIN ARNA"/>
    <property type="match status" value="1"/>
</dbReference>
<dbReference type="Proteomes" id="UP001595921">
    <property type="component" value="Unassembled WGS sequence"/>
</dbReference>
<evidence type="ECO:0000259" key="1">
    <source>
        <dbReference type="Pfam" id="PF01370"/>
    </source>
</evidence>
<dbReference type="SUPFAM" id="SSF54631">
    <property type="entry name" value="CBS-domain pair"/>
    <property type="match status" value="1"/>
</dbReference>
<sequence length="472" mass="51876">MSACGRGSRKLVVKPGTTQQDTIWLIDQTELGIAMIVDNSDHLVGTATDGDIRCSILSGVSLDASVEEVVNEGPVTASPAQSDDEKHSAFTDLLQGRYRGRESFFLPVVDDKDRLIDVQRLTAEGTRLNKKTTRQPLQSVLVIGGAGYIGSVLSRKLLEHGYEVTVLDNLTYGDQGIAEIESERFTLVEGDMRSTEILTDAIRGMDAVIHLGAIVGEPASNLDPQKTLEMNYHATRLAADICKSHQVNRFLFASTCSVYGRAVDDRERLTEESGVNPVSLYAETKVRSEQALLKMATEHFSPTVFRMATIFGHSPRMRFDLVVNILTAKAATEGTIPIFGGKQYRPFVHVADAAQAYIDCLQAPIEDVSGQVFNVGSDEENYRIIEIGDLVSEAFPNAVVDHRPEDTDQRSYCVDFSKIREVLGYETEYTVVGGVDEMAEALNGGLYGDYTDTVYHNSRSLERQLQATEASD</sequence>